<keyword evidence="2" id="KW-1185">Reference proteome</keyword>
<dbReference type="EMBL" id="JAVREY010000149">
    <property type="protein sequence ID" value="MDT0469988.1"/>
    <property type="molecule type" value="Genomic_DNA"/>
</dbReference>
<evidence type="ECO:0000313" key="1">
    <source>
        <dbReference type="EMBL" id="MDT0469988.1"/>
    </source>
</evidence>
<dbReference type="Proteomes" id="UP001183809">
    <property type="component" value="Unassembled WGS sequence"/>
</dbReference>
<evidence type="ECO:0000313" key="2">
    <source>
        <dbReference type="Proteomes" id="UP001183809"/>
    </source>
</evidence>
<keyword evidence="1" id="KW-0808">Transferase</keyword>
<proteinExistence type="predicted"/>
<dbReference type="Pfam" id="PF08843">
    <property type="entry name" value="AbiEii"/>
    <property type="match status" value="1"/>
</dbReference>
<protein>
    <submittedName>
        <fullName evidence="1">Nucleotidyl transferase AbiEii/AbiGii toxin family protein</fullName>
    </submittedName>
</protein>
<dbReference type="RefSeq" id="WP_311701417.1">
    <property type="nucleotide sequence ID" value="NZ_JAVREY010000149.1"/>
</dbReference>
<comment type="caution">
    <text evidence="1">The sequence shown here is derived from an EMBL/GenBank/DDBJ whole genome shotgun (WGS) entry which is preliminary data.</text>
</comment>
<name>A0ABU2U9R2_9ACTN</name>
<dbReference type="InterPro" id="IPR014942">
    <property type="entry name" value="AbiEii"/>
</dbReference>
<accession>A0ABU2U9R2</accession>
<organism evidence="1 2">
    <name type="scientific">Streptomyces gibsoniae</name>
    <dbReference type="NCBI Taxonomy" id="3075529"/>
    <lineage>
        <taxon>Bacteria</taxon>
        <taxon>Bacillati</taxon>
        <taxon>Actinomycetota</taxon>
        <taxon>Actinomycetes</taxon>
        <taxon>Kitasatosporales</taxon>
        <taxon>Streptomycetaceae</taxon>
        <taxon>Streptomyces</taxon>
    </lineage>
</organism>
<gene>
    <name evidence="1" type="ORF">RM764_44945</name>
</gene>
<reference evidence="2" key="1">
    <citation type="submission" date="2023-07" db="EMBL/GenBank/DDBJ databases">
        <title>30 novel species of actinomycetes from the DSMZ collection.</title>
        <authorList>
            <person name="Nouioui I."/>
        </authorList>
    </citation>
    <scope>NUCLEOTIDE SEQUENCE [LARGE SCALE GENOMIC DNA]</scope>
    <source>
        <strain evidence="2">DSM 41699</strain>
    </source>
</reference>
<dbReference type="GO" id="GO:0016740">
    <property type="term" value="F:transferase activity"/>
    <property type="evidence" value="ECO:0007669"/>
    <property type="project" value="UniProtKB-KW"/>
</dbReference>
<sequence>MTHPDPTDGHVSPPAPVDRRAARRAALDHVLALIADAPWSGSLLLRGSMVLPAWVGSAAREPADLDWVVLEDPVGIDTLDPYPYVDLLATVQQWPEAADGAAAYEMWTYEEFGTDGRRPILPPEGLHWLHAEEAVEPGPPYLDLLDRVAQSPEAGPGVFLAADGARVDGTWTYAEYDTPGVRLIIPWHAEGLPAGEVQLDFARDERLPEPPVWTLVPRGDGGRPTAVRTASRELSLAWKLLWLRTDSRDGGQARGKDLYDAVLLAEADGARLPPKLLRTVLGRTTDSRAEDFHFHPAAVARWEVDWASFQDEYPGVSGTAEGWLCRLVRALETMLAESPPTPPRSPAP</sequence>